<dbReference type="InterPro" id="IPR002798">
    <property type="entry name" value="SpoIIM-like"/>
</dbReference>
<evidence type="ECO:0000313" key="3">
    <source>
        <dbReference type="Proteomes" id="UP000654993"/>
    </source>
</evidence>
<reference evidence="2" key="1">
    <citation type="submission" date="2020-08" db="EMBL/GenBank/DDBJ databases">
        <authorList>
            <person name="Uke A."/>
            <person name="Chhe C."/>
            <person name="Baramee S."/>
            <person name="Kosugi A."/>
        </authorList>
    </citation>
    <scope>NUCLEOTIDE SEQUENCE</scope>
    <source>
        <strain evidence="2">DA-C8</strain>
    </source>
</reference>
<comment type="caution">
    <text evidence="2">The sequence shown here is derived from an EMBL/GenBank/DDBJ whole genome shotgun (WGS) entry which is preliminary data.</text>
</comment>
<name>A0A916QIF1_9BACL</name>
<evidence type="ECO:0008006" key="4">
    <source>
        <dbReference type="Google" id="ProtNLM"/>
    </source>
</evidence>
<evidence type="ECO:0000256" key="1">
    <source>
        <dbReference type="SAM" id="Phobius"/>
    </source>
</evidence>
<protein>
    <recommendedName>
        <fullName evidence="4">Stage II sporulation protein M</fullName>
    </recommendedName>
</protein>
<evidence type="ECO:0000313" key="2">
    <source>
        <dbReference type="EMBL" id="GFR39444.1"/>
    </source>
</evidence>
<feature type="transmembrane region" description="Helical" evidence="1">
    <location>
        <begin position="82"/>
        <end position="110"/>
    </location>
</feature>
<gene>
    <name evidence="2" type="ORF">PRECH8_27400</name>
</gene>
<dbReference type="PANTHER" id="PTHR35337">
    <property type="entry name" value="SLR1478 PROTEIN"/>
    <property type="match status" value="1"/>
</dbReference>
<proteinExistence type="predicted"/>
<dbReference type="Pfam" id="PF01944">
    <property type="entry name" value="SpoIIM"/>
    <property type="match status" value="1"/>
</dbReference>
<organism evidence="2 3">
    <name type="scientific">Insulibacter thermoxylanivorax</name>
    <dbReference type="NCBI Taxonomy" id="2749268"/>
    <lineage>
        <taxon>Bacteria</taxon>
        <taxon>Bacillati</taxon>
        <taxon>Bacillota</taxon>
        <taxon>Bacilli</taxon>
        <taxon>Bacillales</taxon>
        <taxon>Paenibacillaceae</taxon>
        <taxon>Insulibacter</taxon>
    </lineage>
</organism>
<feature type="transmembrane region" description="Helical" evidence="1">
    <location>
        <begin position="130"/>
        <end position="153"/>
    </location>
</feature>
<keyword evidence="1" id="KW-1133">Transmembrane helix</keyword>
<dbReference type="AlphaFoldDB" id="A0A916QIF1"/>
<accession>A0A916QIF1</accession>
<keyword evidence="1" id="KW-0812">Transmembrane</keyword>
<keyword evidence="3" id="KW-1185">Reference proteome</keyword>
<dbReference type="Proteomes" id="UP000654993">
    <property type="component" value="Unassembled WGS sequence"/>
</dbReference>
<reference evidence="2" key="2">
    <citation type="journal article" date="2021" name="Data Brief">
        <title>Draft genome sequence data of the facultative, thermophilic, xylanolytic bacterium Paenibacillus sp. strain DA-C8.</title>
        <authorList>
            <person name="Chhe C."/>
            <person name="Uke A."/>
            <person name="Baramee S."/>
            <person name="Ungkulpasvich U."/>
            <person name="Tachaapaikoon C."/>
            <person name="Pason P."/>
            <person name="Waeonukul R."/>
            <person name="Ratanakhanokchai K."/>
            <person name="Kosugi A."/>
        </authorList>
    </citation>
    <scope>NUCLEOTIDE SEQUENCE</scope>
    <source>
        <strain evidence="2">DA-C8</strain>
    </source>
</reference>
<feature type="transmembrane region" description="Helical" evidence="1">
    <location>
        <begin position="173"/>
        <end position="194"/>
    </location>
</feature>
<keyword evidence="1" id="KW-0472">Membrane</keyword>
<dbReference type="EMBL" id="BMAQ01000047">
    <property type="protein sequence ID" value="GFR39444.1"/>
    <property type="molecule type" value="Genomic_DNA"/>
</dbReference>
<dbReference type="PANTHER" id="PTHR35337:SF1">
    <property type="entry name" value="SLR1478 PROTEIN"/>
    <property type="match status" value="1"/>
</dbReference>
<sequence length="209" mass="23224">MDKIRMLWRMVLEEINRSKFYILAAVILFAYGIYSGYSSDGLDAMLMQTTEQVFGQIRDQIERSDTPTLTAVMVIFLNNVRAVLVMMVLGIFLGLFPVLSMLFNGVLIGFTLRLQEAADLSLMDLIFRGLLPHGILELPAIFIAAGYGLRLGITALRRLFPSQRAQVQTLGEIAMSGLALFGFLVILLLFASIIESTITPWLLNSALEA</sequence>
<feature type="transmembrane region" description="Helical" evidence="1">
    <location>
        <begin position="20"/>
        <end position="37"/>
    </location>
</feature>